<evidence type="ECO:0000256" key="2">
    <source>
        <dbReference type="SAM" id="SignalP"/>
    </source>
</evidence>
<dbReference type="Pfam" id="PF07715">
    <property type="entry name" value="Plug"/>
    <property type="match status" value="1"/>
</dbReference>
<keyword evidence="4" id="KW-0675">Receptor</keyword>
<dbReference type="InterPro" id="IPR037066">
    <property type="entry name" value="Plug_dom_sf"/>
</dbReference>
<sequence>MKKLFTFLLLTIFVTVGFEAQAQSTQKTITGTVIDVDKVPVIGANVIVDGTSIGTITDFDGKYSITMPSTARSISVSYVGYATQTIVIGEQKVIDVTLEVDAAGLDEVVIVGYGQQKKESVVGAQATIKPRELRSPTGNLTTAVAGRIAGVVATQRGGGPGADGATLFIRGIGTFASSPQAPLLVVDGVPDRDINNIDPEDIESFTVLKDATATAVYGTRGANGVILINTKSGKIGKPTINAEYNHGITRFTDLPDFVDGPTFMRLYNEGLTMRGRTPTYTEEVIGFHESGVDPDLYPNVDWYDVLFKDFGSNDRVTLNVGGGSESAQYYLSAGYYGESGLFKTENIDSYNSELKLNRFNFTSNLNLNITRNTKLDFGINGYITDYNRPAYGVNTIFNIATASSPHTIPSQYSNGQWPQIKGTLQSPYMALTQSGVTNQASNTIRSNLRVTQELDMVLDGLSATAMFAYDVNNSTNLTRSRNLQTYFATGRDDEGNLITEISAPGSDELGFELTRFGDKRFYVEAATNYAQKFGDHDVSGLLLFNQSDFRDASDRVTSYKAAIQYRQRNYVGRVNYGYADKYFAEANFSYSGSDNFVDSERYGFFPSFGAGWIISKEKFFEPLQNIVSNFKLRYSYGLSGNAAVDNPNLRFLYLTTIGNSAGYTFGAPGSQRSYGGYNESRIGGDVRWETSYRQNLGIELSFLNSDLDLTVELFHEKREGILLPNYVIPYVSGFTVSNIPYNNVGRTENKGIDVTLDYNKNWSGTSFFSFKGTFNYNKNKAVFDGLPEWRYPYLNRIGQSISQRFGYISQGFFESEEQIANAAVQSGDVRPGDLRYKDLNGDGLINSNDQTAIGYGSVPQIVYGLSFGGGFKGFDISLFFQGTALVDFNYAGGFGTTPFSQGANYGNMYATVNDRWTPENPNPNAFYPRLSTNQDQTTNYYTSTHWVERADYIRLKQAEIGYTFEDNSFLNKYAIQKVRLFLSGTNLFTISPWKHWDPELGDGRGAAYPNISVYNVGLRFNFQ</sequence>
<keyword evidence="1" id="KW-0472">Membrane</keyword>
<comment type="caution">
    <text evidence="4">The sequence shown here is derived from an EMBL/GenBank/DDBJ whole genome shotgun (WGS) entry which is preliminary data.</text>
</comment>
<reference evidence="4 5" key="1">
    <citation type="submission" date="2020-09" db="EMBL/GenBank/DDBJ databases">
        <title>Draft genome of Gelidibacter salicanalis PAMC21136.</title>
        <authorList>
            <person name="Park H."/>
        </authorList>
    </citation>
    <scope>NUCLEOTIDE SEQUENCE [LARGE SCALE GENOMIC DNA]</scope>
    <source>
        <strain evidence="4 5">PAMC21136</strain>
    </source>
</reference>
<dbReference type="InterPro" id="IPR039426">
    <property type="entry name" value="TonB-dep_rcpt-like"/>
</dbReference>
<dbReference type="InterPro" id="IPR008969">
    <property type="entry name" value="CarboxyPept-like_regulatory"/>
</dbReference>
<dbReference type="GO" id="GO:0009279">
    <property type="term" value="C:cell outer membrane"/>
    <property type="evidence" value="ECO:0007669"/>
    <property type="project" value="UniProtKB-SubCell"/>
</dbReference>
<dbReference type="InterPro" id="IPR012910">
    <property type="entry name" value="Plug_dom"/>
</dbReference>
<dbReference type="NCBIfam" id="TIGR04056">
    <property type="entry name" value="OMP_RagA_SusC"/>
    <property type="match status" value="1"/>
</dbReference>
<dbReference type="FunFam" id="2.170.130.10:FF:000003">
    <property type="entry name" value="SusC/RagA family TonB-linked outer membrane protein"/>
    <property type="match status" value="1"/>
</dbReference>
<evidence type="ECO:0000313" key="5">
    <source>
        <dbReference type="Proteomes" id="UP000662373"/>
    </source>
</evidence>
<keyword evidence="2" id="KW-0732">Signal</keyword>
<feature type="domain" description="TonB-dependent receptor plug" evidence="3">
    <location>
        <begin position="119"/>
        <end position="225"/>
    </location>
</feature>
<evidence type="ECO:0000313" key="4">
    <source>
        <dbReference type="EMBL" id="MBJ7882132.1"/>
    </source>
</evidence>
<dbReference type="NCBIfam" id="TIGR04057">
    <property type="entry name" value="SusC_RagA_signa"/>
    <property type="match status" value="1"/>
</dbReference>
<organism evidence="4 5">
    <name type="scientific">Gelidibacter salicanalis</name>
    <dbReference type="NCBI Taxonomy" id="291193"/>
    <lineage>
        <taxon>Bacteria</taxon>
        <taxon>Pseudomonadati</taxon>
        <taxon>Bacteroidota</taxon>
        <taxon>Flavobacteriia</taxon>
        <taxon>Flavobacteriales</taxon>
        <taxon>Flavobacteriaceae</taxon>
        <taxon>Gelidibacter</taxon>
    </lineage>
</organism>
<dbReference type="EMBL" id="JAEHJZ010000039">
    <property type="protein sequence ID" value="MBJ7882132.1"/>
    <property type="molecule type" value="Genomic_DNA"/>
</dbReference>
<dbReference type="Proteomes" id="UP000662373">
    <property type="component" value="Unassembled WGS sequence"/>
</dbReference>
<dbReference type="Pfam" id="PF13715">
    <property type="entry name" value="CarbopepD_reg_2"/>
    <property type="match status" value="1"/>
</dbReference>
<dbReference type="SUPFAM" id="SSF56935">
    <property type="entry name" value="Porins"/>
    <property type="match status" value="1"/>
</dbReference>
<evidence type="ECO:0000256" key="1">
    <source>
        <dbReference type="PROSITE-ProRule" id="PRU01360"/>
    </source>
</evidence>
<name>A0A934KX06_9FLAO</name>
<dbReference type="PROSITE" id="PS52016">
    <property type="entry name" value="TONB_DEPENDENT_REC_3"/>
    <property type="match status" value="1"/>
</dbReference>
<accession>A0A934KX06</accession>
<proteinExistence type="inferred from homology"/>
<dbReference type="RefSeq" id="WP_199601637.1">
    <property type="nucleotide sequence ID" value="NZ_JAEHJZ010000039.1"/>
</dbReference>
<feature type="signal peptide" evidence="2">
    <location>
        <begin position="1"/>
        <end position="22"/>
    </location>
</feature>
<keyword evidence="5" id="KW-1185">Reference proteome</keyword>
<dbReference type="InterPro" id="IPR023996">
    <property type="entry name" value="TonB-dep_OMP_SusC/RagA"/>
</dbReference>
<dbReference type="Gene3D" id="2.170.130.10">
    <property type="entry name" value="TonB-dependent receptor, plug domain"/>
    <property type="match status" value="1"/>
</dbReference>
<gene>
    <name evidence="4" type="ORF">JEM65_15970</name>
</gene>
<dbReference type="AlphaFoldDB" id="A0A934KX06"/>
<keyword evidence="1" id="KW-0998">Cell outer membrane</keyword>
<evidence type="ECO:0000259" key="3">
    <source>
        <dbReference type="Pfam" id="PF07715"/>
    </source>
</evidence>
<dbReference type="InterPro" id="IPR023997">
    <property type="entry name" value="TonB-dep_OMP_SusC/RagA_CS"/>
</dbReference>
<feature type="chain" id="PRO_5037933063" evidence="2">
    <location>
        <begin position="23"/>
        <end position="1023"/>
    </location>
</feature>
<comment type="similarity">
    <text evidence="1">Belongs to the TonB-dependent receptor family.</text>
</comment>
<keyword evidence="1" id="KW-0813">Transport</keyword>
<dbReference type="Gene3D" id="2.60.40.1120">
    <property type="entry name" value="Carboxypeptidase-like, regulatory domain"/>
    <property type="match status" value="1"/>
</dbReference>
<comment type="subcellular location">
    <subcellularLocation>
        <location evidence="1">Cell outer membrane</location>
        <topology evidence="1">Multi-pass membrane protein</topology>
    </subcellularLocation>
</comment>
<protein>
    <submittedName>
        <fullName evidence="4">TonB-dependent receptor</fullName>
    </submittedName>
</protein>
<keyword evidence="1" id="KW-0812">Transmembrane</keyword>
<dbReference type="SUPFAM" id="SSF49464">
    <property type="entry name" value="Carboxypeptidase regulatory domain-like"/>
    <property type="match status" value="1"/>
</dbReference>
<keyword evidence="1" id="KW-1134">Transmembrane beta strand</keyword>